<evidence type="ECO:0000313" key="2">
    <source>
        <dbReference type="Proteomes" id="UP000789860"/>
    </source>
</evidence>
<keyword evidence="2" id="KW-1185">Reference proteome</keyword>
<gene>
    <name evidence="1" type="ORF">SCALOS_LOCUS11340</name>
</gene>
<dbReference type="Proteomes" id="UP000789860">
    <property type="component" value="Unassembled WGS sequence"/>
</dbReference>
<organism evidence="1 2">
    <name type="scientific">Scutellospora calospora</name>
    <dbReference type="NCBI Taxonomy" id="85575"/>
    <lineage>
        <taxon>Eukaryota</taxon>
        <taxon>Fungi</taxon>
        <taxon>Fungi incertae sedis</taxon>
        <taxon>Mucoromycota</taxon>
        <taxon>Glomeromycotina</taxon>
        <taxon>Glomeromycetes</taxon>
        <taxon>Diversisporales</taxon>
        <taxon>Gigasporaceae</taxon>
        <taxon>Scutellospora</taxon>
    </lineage>
</organism>
<reference evidence="1" key="1">
    <citation type="submission" date="2021-06" db="EMBL/GenBank/DDBJ databases">
        <authorList>
            <person name="Kallberg Y."/>
            <person name="Tangrot J."/>
            <person name="Rosling A."/>
        </authorList>
    </citation>
    <scope>NUCLEOTIDE SEQUENCE</scope>
    <source>
        <strain evidence="1">AU212A</strain>
    </source>
</reference>
<comment type="caution">
    <text evidence="1">The sequence shown here is derived from an EMBL/GenBank/DDBJ whole genome shotgun (WGS) entry which is preliminary data.</text>
</comment>
<feature type="non-terminal residue" evidence="1">
    <location>
        <position position="172"/>
    </location>
</feature>
<evidence type="ECO:0000313" key="1">
    <source>
        <dbReference type="EMBL" id="CAG8723221.1"/>
    </source>
</evidence>
<proteinExistence type="predicted"/>
<dbReference type="EMBL" id="CAJVPM010048500">
    <property type="protein sequence ID" value="CAG8723221.1"/>
    <property type="molecule type" value="Genomic_DNA"/>
</dbReference>
<name>A0ACA9PSF9_9GLOM</name>
<sequence>MDKHLAFKSMLQGNLSLFINRILKYHKSKSLLDFKSYNELAFKTAIELLLPIKHRISEMCLMIDGHSGFIDIFINGIIKDKMQSSVILELKCISLLGLLSGEKGEWVENMNFQTLKKLDEEIENETEDKLLERKYFYYSKDDKIYKQVTVKEIIDNGIEQLKRYIKTMQKGK</sequence>
<accession>A0ACA9PSF9</accession>
<protein>
    <submittedName>
        <fullName evidence="1">3868_t:CDS:1</fullName>
    </submittedName>
</protein>